<dbReference type="SUPFAM" id="SSF47413">
    <property type="entry name" value="lambda repressor-like DNA-binding domains"/>
    <property type="match status" value="1"/>
</dbReference>
<keyword evidence="3" id="KW-0804">Transcription</keyword>
<dbReference type="CDD" id="cd01392">
    <property type="entry name" value="HTH_LacI"/>
    <property type="match status" value="1"/>
</dbReference>
<protein>
    <submittedName>
        <fullName evidence="5">Regulatory protein LacI family</fullName>
    </submittedName>
</protein>
<dbReference type="GO" id="GO:0003700">
    <property type="term" value="F:DNA-binding transcription factor activity"/>
    <property type="evidence" value="ECO:0007669"/>
    <property type="project" value="TreeGrafter"/>
</dbReference>
<evidence type="ECO:0000313" key="8">
    <source>
        <dbReference type="Proteomes" id="UP000232609"/>
    </source>
</evidence>
<dbReference type="CDD" id="cd06267">
    <property type="entry name" value="PBP1_LacI_sugar_binding-like"/>
    <property type="match status" value="1"/>
</dbReference>
<dbReference type="SUPFAM" id="SSF53822">
    <property type="entry name" value="Periplasmic binding protein-like I"/>
    <property type="match status" value="1"/>
</dbReference>
<dbReference type="EMBL" id="CP021392">
    <property type="protein sequence ID" value="AUD80668.1"/>
    <property type="molecule type" value="Genomic_DNA"/>
</dbReference>
<evidence type="ECO:0000313" key="5">
    <source>
        <dbReference type="EMBL" id="AUD80668.1"/>
    </source>
</evidence>
<evidence type="ECO:0000256" key="3">
    <source>
        <dbReference type="ARBA" id="ARBA00023163"/>
    </source>
</evidence>
<dbReference type="Gene3D" id="3.40.50.2300">
    <property type="match status" value="2"/>
</dbReference>
<dbReference type="SMART" id="SM00354">
    <property type="entry name" value="HTH_LACI"/>
    <property type="match status" value="1"/>
</dbReference>
<dbReference type="PANTHER" id="PTHR30146:SF138">
    <property type="entry name" value="TRANSCRIPTIONAL REGULATORY PROTEIN"/>
    <property type="match status" value="1"/>
</dbReference>
<evidence type="ECO:0000256" key="2">
    <source>
        <dbReference type="ARBA" id="ARBA00023125"/>
    </source>
</evidence>
<dbReference type="Gene3D" id="1.10.260.40">
    <property type="entry name" value="lambda repressor-like DNA-binding domains"/>
    <property type="match status" value="1"/>
</dbReference>
<evidence type="ECO:0000313" key="7">
    <source>
        <dbReference type="Proteomes" id="UP000232496"/>
    </source>
</evidence>
<gene>
    <name evidence="6" type="ORF">DRBB29_0651</name>
    <name evidence="5" type="ORF">NRBB51_0561</name>
</gene>
<evidence type="ECO:0000259" key="4">
    <source>
        <dbReference type="PROSITE" id="PS50932"/>
    </source>
</evidence>
<dbReference type="AlphaFoldDB" id="A0A0L0LTC9"/>
<dbReference type="EMBL" id="CP023198">
    <property type="protein sequence ID" value="AUE18216.1"/>
    <property type="molecule type" value="Genomic_DNA"/>
</dbReference>
<name>A0A0L0LTC9_BIFBR</name>
<keyword evidence="2" id="KW-0238">DNA-binding</keyword>
<dbReference type="GO" id="GO:0000976">
    <property type="term" value="F:transcription cis-regulatory region binding"/>
    <property type="evidence" value="ECO:0007669"/>
    <property type="project" value="TreeGrafter"/>
</dbReference>
<dbReference type="PROSITE" id="PS50932">
    <property type="entry name" value="HTH_LACI_2"/>
    <property type="match status" value="1"/>
</dbReference>
<dbReference type="RefSeq" id="WP_003828672.1">
    <property type="nucleotide sequence ID" value="NZ_BCXQ01000013.1"/>
</dbReference>
<dbReference type="InterPro" id="IPR046335">
    <property type="entry name" value="LacI/GalR-like_sensor"/>
</dbReference>
<dbReference type="PANTHER" id="PTHR30146">
    <property type="entry name" value="LACI-RELATED TRANSCRIPTIONAL REPRESSOR"/>
    <property type="match status" value="1"/>
</dbReference>
<organism evidence="5 8">
    <name type="scientific">Bifidobacterium breve</name>
    <dbReference type="NCBI Taxonomy" id="1685"/>
    <lineage>
        <taxon>Bacteria</taxon>
        <taxon>Bacillati</taxon>
        <taxon>Actinomycetota</taxon>
        <taxon>Actinomycetes</taxon>
        <taxon>Bifidobacteriales</taxon>
        <taxon>Bifidobacteriaceae</taxon>
        <taxon>Bifidobacterium</taxon>
    </lineage>
</organism>
<proteinExistence type="predicted"/>
<evidence type="ECO:0000313" key="6">
    <source>
        <dbReference type="EMBL" id="AUE18216.1"/>
    </source>
</evidence>
<dbReference type="Proteomes" id="UP000232496">
    <property type="component" value="Chromosome"/>
</dbReference>
<dbReference type="Pfam" id="PF13377">
    <property type="entry name" value="Peripla_BP_3"/>
    <property type="match status" value="1"/>
</dbReference>
<dbReference type="InterPro" id="IPR010982">
    <property type="entry name" value="Lambda_DNA-bd_dom_sf"/>
</dbReference>
<dbReference type="InterPro" id="IPR028082">
    <property type="entry name" value="Peripla_BP_I"/>
</dbReference>
<feature type="domain" description="HTH lacI-type" evidence="4">
    <location>
        <begin position="9"/>
        <end position="63"/>
    </location>
</feature>
<dbReference type="Pfam" id="PF00356">
    <property type="entry name" value="LacI"/>
    <property type="match status" value="1"/>
</dbReference>
<dbReference type="Proteomes" id="UP000232609">
    <property type="component" value="Chromosome"/>
</dbReference>
<evidence type="ECO:0000256" key="1">
    <source>
        <dbReference type="ARBA" id="ARBA00023015"/>
    </source>
</evidence>
<keyword evidence="1" id="KW-0805">Transcription regulation</keyword>
<reference evidence="5 8" key="1">
    <citation type="submission" date="2017-05" db="EMBL/GenBank/DDBJ databases">
        <title>Comparative genomics and methylome analysis of the gut commensal Bifidobacterium breve.</title>
        <authorList>
            <person name="Bottacini F."/>
            <person name="Morrissey R."/>
            <person name="Roberts R.J."/>
            <person name="James K."/>
            <person name="van Breen J."/>
            <person name="Egan M."/>
            <person name="Lambert J."/>
            <person name="van Limpt K."/>
            <person name="Stanton C."/>
            <person name="Knol J."/>
            <person name="O' Connell Motherway M."/>
            <person name="van Sinderen D."/>
        </authorList>
    </citation>
    <scope>NUCLEOTIDE SEQUENCE [LARGE SCALE GENOMIC DNA]</scope>
    <source>
        <strain evidence="6 7">DRBB29</strain>
        <strain evidence="5 8">NRBB51</strain>
    </source>
</reference>
<accession>A0A0L0LTC9</accession>
<sequence>MEAAESRQPTIFDVAAEAGVSKSMVSRVMRGEGGVRQEKVDRVLAAAEKLGYVPSAMASGLASKRTKTLGVVVRNAKLPFYGFLQGAMQKRARERGYQMVSISGVEELSADDARQALRDLIALRVEGLIVCSAMLAVEDFMPFIDRIPFVMAGHEDTTRTVSSVFCDEEDGGRRLAQYVHDFGHREVAVFLVPREYSVSQYGRGMAMIELLGQLGIRVKVMDMKGAEEVGTLVDEVLCHPRITAYMCPSDVVMLNVMDELRRRDVSVPQDVSVTGYDGFGPLASPYLGFTTYRQPLEEIGSRAVDLVLERLDGGDHAVEALPVKGEFIHGRTVALPRWKDGR</sequence>
<dbReference type="InterPro" id="IPR000843">
    <property type="entry name" value="HTH_LacI"/>
</dbReference>
<dbReference type="GeneID" id="29241163"/>